<organism evidence="4 5">
    <name type="scientific">Rubrivirga litoralis</name>
    <dbReference type="NCBI Taxonomy" id="3075598"/>
    <lineage>
        <taxon>Bacteria</taxon>
        <taxon>Pseudomonadati</taxon>
        <taxon>Rhodothermota</taxon>
        <taxon>Rhodothermia</taxon>
        <taxon>Rhodothermales</taxon>
        <taxon>Rubricoccaceae</taxon>
        <taxon>Rubrivirga</taxon>
    </lineage>
</organism>
<evidence type="ECO:0000256" key="1">
    <source>
        <dbReference type="ARBA" id="ARBA00022801"/>
    </source>
</evidence>
<accession>A0ABU3BMZ4</accession>
<dbReference type="InterPro" id="IPR029058">
    <property type="entry name" value="AB_hydrolase_fold"/>
</dbReference>
<dbReference type="SUPFAM" id="SSF53474">
    <property type="entry name" value="alpha/beta-Hydrolases"/>
    <property type="match status" value="1"/>
</dbReference>
<dbReference type="PROSITE" id="PS51257">
    <property type="entry name" value="PROKAR_LIPOPROTEIN"/>
    <property type="match status" value="1"/>
</dbReference>
<comment type="caution">
    <text evidence="4">The sequence shown here is derived from an EMBL/GenBank/DDBJ whole genome shotgun (WGS) entry which is preliminary data.</text>
</comment>
<keyword evidence="2" id="KW-0732">Signal</keyword>
<evidence type="ECO:0000313" key="5">
    <source>
        <dbReference type="Proteomes" id="UP001267426"/>
    </source>
</evidence>
<dbReference type="GO" id="GO:0016787">
    <property type="term" value="F:hydrolase activity"/>
    <property type="evidence" value="ECO:0007669"/>
    <property type="project" value="UniProtKB-KW"/>
</dbReference>
<dbReference type="InterPro" id="IPR053145">
    <property type="entry name" value="AB_hydrolase_Est10"/>
</dbReference>
<keyword evidence="1 4" id="KW-0378">Hydrolase</keyword>
<dbReference type="EMBL" id="JAVRHT010000003">
    <property type="protein sequence ID" value="MDT0630591.1"/>
    <property type="molecule type" value="Genomic_DNA"/>
</dbReference>
<gene>
    <name evidence="4" type="ORF">RM540_02420</name>
</gene>
<keyword evidence="5" id="KW-1185">Reference proteome</keyword>
<feature type="signal peptide" evidence="2">
    <location>
        <begin position="1"/>
        <end position="23"/>
    </location>
</feature>
<dbReference type="Proteomes" id="UP001267426">
    <property type="component" value="Unassembled WGS sequence"/>
</dbReference>
<sequence>MRAVLAVGLILAGACLAVPGVSAQTEGADVVGAWRAVEPYFPPTLLVERNAGGDLVVYLTDASQARDNPFSAAAVRGDSLLLALDRLSMTFRGRISRDGEQIVGTFTQGDRSVPLTLVPAAVDDPTRIWRPQTPLPPHPYASTDVTFASDAGVELSGTLTVPEGAGPFPGVVLLQGSGTTDRDAEIEGHRPFLVLADHLARHGVAALRYDKRDGDGPAGGARLDDLTRDAEAALRALSAQPTVDPARVGIVGHSEGGLVAPRAAGASFLVLLAAPATPIGDALAEQTPRLVAATGAPASEVDAARSVMAEVVAAARSDADSADAARRVRAAFAGAGWSGEALDGAVRAHTSRPYRDFVRYDPAPALRAVRVPTLAVVGSADLFTPPDANEPALRDALGSRGTVVVVDGVNHWLQPATTGLPDEIGRTETTVAPAVLDLLTEWITAQATAE</sequence>
<dbReference type="Gene3D" id="3.40.50.1820">
    <property type="entry name" value="alpha/beta hydrolase"/>
    <property type="match status" value="1"/>
</dbReference>
<evidence type="ECO:0000259" key="3">
    <source>
        <dbReference type="Pfam" id="PF12146"/>
    </source>
</evidence>
<proteinExistence type="predicted"/>
<dbReference type="PROSITE" id="PS00708">
    <property type="entry name" value="PRO_ENDOPEP_SER"/>
    <property type="match status" value="1"/>
</dbReference>
<dbReference type="PANTHER" id="PTHR43265">
    <property type="entry name" value="ESTERASE ESTD"/>
    <property type="match status" value="1"/>
</dbReference>
<dbReference type="RefSeq" id="WP_311661797.1">
    <property type="nucleotide sequence ID" value="NZ_JAVRHT010000003.1"/>
</dbReference>
<evidence type="ECO:0000256" key="2">
    <source>
        <dbReference type="SAM" id="SignalP"/>
    </source>
</evidence>
<feature type="domain" description="Serine aminopeptidase S33" evidence="3">
    <location>
        <begin position="195"/>
        <end position="412"/>
    </location>
</feature>
<dbReference type="PANTHER" id="PTHR43265:SF1">
    <property type="entry name" value="ESTERASE ESTD"/>
    <property type="match status" value="1"/>
</dbReference>
<dbReference type="InterPro" id="IPR022742">
    <property type="entry name" value="Hydrolase_4"/>
</dbReference>
<dbReference type="Pfam" id="PF12146">
    <property type="entry name" value="Hydrolase_4"/>
    <property type="match status" value="1"/>
</dbReference>
<reference evidence="4 5" key="1">
    <citation type="submission" date="2023-09" db="EMBL/GenBank/DDBJ databases">
        <authorList>
            <person name="Rey-Velasco X."/>
        </authorList>
    </citation>
    <scope>NUCLEOTIDE SEQUENCE [LARGE SCALE GENOMIC DNA]</scope>
    <source>
        <strain evidence="4 5">F394</strain>
    </source>
</reference>
<feature type="chain" id="PRO_5046000255" evidence="2">
    <location>
        <begin position="24"/>
        <end position="450"/>
    </location>
</feature>
<protein>
    <submittedName>
        <fullName evidence="4">Alpha/beta fold hydrolase</fullName>
    </submittedName>
</protein>
<evidence type="ECO:0000313" key="4">
    <source>
        <dbReference type="EMBL" id="MDT0630591.1"/>
    </source>
</evidence>
<dbReference type="InterPro" id="IPR002471">
    <property type="entry name" value="Pept_S9_AS"/>
</dbReference>
<name>A0ABU3BMZ4_9BACT</name>